<feature type="binding site" evidence="9">
    <location>
        <begin position="9"/>
        <end position="11"/>
    </location>
    <ligand>
        <name>substrate</name>
    </ligand>
</feature>
<dbReference type="CDD" id="cd00311">
    <property type="entry name" value="TIM"/>
    <property type="match status" value="1"/>
</dbReference>
<evidence type="ECO:0000256" key="1">
    <source>
        <dbReference type="ARBA" id="ARBA00004680"/>
    </source>
</evidence>
<accession>A0A8H2M310</accession>
<dbReference type="EMBL" id="CAACYI010000001">
    <property type="protein sequence ID" value="VFB15619.1"/>
    <property type="molecule type" value="Genomic_DNA"/>
</dbReference>
<feature type="binding site" evidence="9">
    <location>
        <position position="213"/>
    </location>
    <ligand>
        <name>substrate</name>
    </ligand>
</feature>
<dbReference type="InterPro" id="IPR020861">
    <property type="entry name" value="Triosephosphate_isomerase_AS"/>
</dbReference>
<dbReference type="PROSITE" id="PS51440">
    <property type="entry name" value="TIM_2"/>
    <property type="match status" value="1"/>
</dbReference>
<gene>
    <name evidence="9 11" type="primary">tpiA</name>
    <name evidence="11" type="ORF">NCTC13150_00118</name>
</gene>
<dbReference type="GO" id="GO:0006094">
    <property type="term" value="P:gluconeogenesis"/>
    <property type="evidence" value="ECO:0007669"/>
    <property type="project" value="UniProtKB-UniRule"/>
</dbReference>
<comment type="function">
    <text evidence="9">Involved in the gluconeogenesis. Catalyzes stereospecifically the conversion of dihydroxyacetone phosphate (DHAP) to D-glyceraldehyde-3-phosphate (G3P).</text>
</comment>
<keyword evidence="8 9" id="KW-0413">Isomerase</keyword>
<dbReference type="PANTHER" id="PTHR21139:SF42">
    <property type="entry name" value="TRIOSEPHOSPHATE ISOMERASE"/>
    <property type="match status" value="1"/>
</dbReference>
<feature type="active site" description="Electrophile" evidence="9">
    <location>
        <position position="95"/>
    </location>
</feature>
<evidence type="ECO:0000256" key="2">
    <source>
        <dbReference type="ARBA" id="ARBA00007422"/>
    </source>
</evidence>
<evidence type="ECO:0000256" key="5">
    <source>
        <dbReference type="ARBA" id="ARBA00022432"/>
    </source>
</evidence>
<dbReference type="EC" id="5.3.1.1" evidence="3 9"/>
<comment type="subcellular location">
    <subcellularLocation>
        <location evidence="9 10">Cytoplasm</location>
    </subcellularLocation>
</comment>
<dbReference type="Proteomes" id="UP000377798">
    <property type="component" value="Unassembled WGS sequence"/>
</dbReference>
<dbReference type="InterPro" id="IPR035990">
    <property type="entry name" value="TIM_sf"/>
</dbReference>
<evidence type="ECO:0000256" key="6">
    <source>
        <dbReference type="ARBA" id="ARBA00022490"/>
    </source>
</evidence>
<dbReference type="PROSITE" id="PS00171">
    <property type="entry name" value="TIM_1"/>
    <property type="match status" value="1"/>
</dbReference>
<feature type="active site" description="Proton acceptor" evidence="9">
    <location>
        <position position="167"/>
    </location>
</feature>
<dbReference type="RefSeq" id="WP_034437766.1">
    <property type="nucleotide sequence ID" value="NZ_CAACYI010000001.1"/>
</dbReference>
<name>A0A8H2M310_9FIRM</name>
<evidence type="ECO:0000313" key="12">
    <source>
        <dbReference type="Proteomes" id="UP000377798"/>
    </source>
</evidence>
<sequence>MRKPILAGNWKMNLTYHQAEAMVEELLSLGKAPESVESILLPNFLCIPLLADKLKGTGYQVGAQNMSSEDQGAFTGEISWDMLKDLGVSYCIIGHSERRTLYLENNSQIEKKLRKAVKTGIKPILCVGESLEKRQAGEAKKRIEGQVHRALVGLDREDLQDLVIAYEPLWAIGSGQAASPEDAEDMCLTIRQWIEKGYGSDLAEKIRILYGGSVKPDNIASFMEKENIDGALVGGASLKAKDFYALIEGVQNA</sequence>
<dbReference type="InterPro" id="IPR013785">
    <property type="entry name" value="Aldolase_TIM"/>
</dbReference>
<comment type="pathway">
    <text evidence="1 9 10">Carbohydrate degradation; glycolysis; D-glyceraldehyde 3-phosphate from glycerone phosphate: step 1/1.</text>
</comment>
<dbReference type="GO" id="GO:0006096">
    <property type="term" value="P:glycolytic process"/>
    <property type="evidence" value="ECO:0007669"/>
    <property type="project" value="UniProtKB-UniRule"/>
</dbReference>
<dbReference type="InterPro" id="IPR000652">
    <property type="entry name" value="Triosephosphate_isomerase"/>
</dbReference>
<evidence type="ECO:0000256" key="7">
    <source>
        <dbReference type="ARBA" id="ARBA00023152"/>
    </source>
</evidence>
<dbReference type="Pfam" id="PF00121">
    <property type="entry name" value="TIM"/>
    <property type="match status" value="1"/>
</dbReference>
<dbReference type="UniPathway" id="UPA00109">
    <property type="reaction ID" value="UER00189"/>
</dbReference>
<dbReference type="HAMAP" id="MF_00147_B">
    <property type="entry name" value="TIM_B"/>
    <property type="match status" value="1"/>
</dbReference>
<feature type="binding site" evidence="9">
    <location>
        <position position="173"/>
    </location>
    <ligand>
        <name>substrate</name>
    </ligand>
</feature>
<evidence type="ECO:0000313" key="11">
    <source>
        <dbReference type="EMBL" id="VFB15619.1"/>
    </source>
</evidence>
<evidence type="ECO:0000256" key="4">
    <source>
        <dbReference type="ARBA" id="ARBA00019397"/>
    </source>
</evidence>
<comment type="similarity">
    <text evidence="2 9 10">Belongs to the triosephosphate isomerase family.</text>
</comment>
<dbReference type="AlphaFoldDB" id="A0A8H2M310"/>
<dbReference type="NCBIfam" id="TIGR00419">
    <property type="entry name" value="tim"/>
    <property type="match status" value="1"/>
</dbReference>
<dbReference type="GO" id="GO:0019563">
    <property type="term" value="P:glycerol catabolic process"/>
    <property type="evidence" value="ECO:0007669"/>
    <property type="project" value="TreeGrafter"/>
</dbReference>
<evidence type="ECO:0000256" key="3">
    <source>
        <dbReference type="ARBA" id="ARBA00011940"/>
    </source>
</evidence>
<evidence type="ECO:0000256" key="10">
    <source>
        <dbReference type="RuleBase" id="RU363013"/>
    </source>
</evidence>
<dbReference type="InterPro" id="IPR022896">
    <property type="entry name" value="TrioseP_Isoase_bac/euk"/>
</dbReference>
<feature type="binding site" evidence="9">
    <location>
        <begin position="234"/>
        <end position="235"/>
    </location>
    <ligand>
        <name>substrate</name>
    </ligand>
</feature>
<keyword evidence="12" id="KW-1185">Reference proteome</keyword>
<dbReference type="GO" id="GO:0046166">
    <property type="term" value="P:glyceraldehyde-3-phosphate biosynthetic process"/>
    <property type="evidence" value="ECO:0007669"/>
    <property type="project" value="TreeGrafter"/>
</dbReference>
<organism evidence="11 12">
    <name type="scientific">Urinicoccus massiliensis</name>
    <dbReference type="NCBI Taxonomy" id="1723382"/>
    <lineage>
        <taxon>Bacteria</taxon>
        <taxon>Bacillati</taxon>
        <taxon>Bacillota</taxon>
        <taxon>Tissierellia</taxon>
        <taxon>Tissierellales</taxon>
        <taxon>Peptoniphilaceae</taxon>
        <taxon>Urinicoccus</taxon>
    </lineage>
</organism>
<evidence type="ECO:0000256" key="8">
    <source>
        <dbReference type="ARBA" id="ARBA00023235"/>
    </source>
</evidence>
<evidence type="ECO:0000256" key="9">
    <source>
        <dbReference type="HAMAP-Rule" id="MF_00147"/>
    </source>
</evidence>
<keyword evidence="5 9" id="KW-0312">Gluconeogenesis</keyword>
<keyword evidence="7 9" id="KW-0324">Glycolysis</keyword>
<dbReference type="FunFam" id="3.20.20.70:FF:000016">
    <property type="entry name" value="Triosephosphate isomerase"/>
    <property type="match status" value="1"/>
</dbReference>
<comment type="pathway">
    <text evidence="9 10">Carbohydrate biosynthesis; gluconeogenesis.</text>
</comment>
<keyword evidence="6 9" id="KW-0963">Cytoplasm</keyword>
<dbReference type="UniPathway" id="UPA00138"/>
<dbReference type="PANTHER" id="PTHR21139">
    <property type="entry name" value="TRIOSEPHOSPHATE ISOMERASE"/>
    <property type="match status" value="1"/>
</dbReference>
<protein>
    <recommendedName>
        <fullName evidence="4 9">Triosephosphate isomerase</fullName>
        <shortName evidence="9">TIM</shortName>
        <shortName evidence="9">TPI</shortName>
        <ecNumber evidence="3 9">5.3.1.1</ecNumber>
    </recommendedName>
    <alternativeName>
        <fullName evidence="9">Triose-phosphate isomerase</fullName>
    </alternativeName>
</protein>
<comment type="caution">
    <text evidence="11">The sequence shown here is derived from an EMBL/GenBank/DDBJ whole genome shotgun (WGS) entry which is preliminary data.</text>
</comment>
<dbReference type="GO" id="GO:0005829">
    <property type="term" value="C:cytosol"/>
    <property type="evidence" value="ECO:0007669"/>
    <property type="project" value="TreeGrafter"/>
</dbReference>
<dbReference type="GO" id="GO:0004807">
    <property type="term" value="F:triose-phosphate isomerase activity"/>
    <property type="evidence" value="ECO:0007669"/>
    <property type="project" value="UniProtKB-UniRule"/>
</dbReference>
<proteinExistence type="inferred from homology"/>
<comment type="subunit">
    <text evidence="9 10">Homodimer.</text>
</comment>
<dbReference type="SUPFAM" id="SSF51351">
    <property type="entry name" value="Triosephosphate isomerase (TIM)"/>
    <property type="match status" value="1"/>
</dbReference>
<dbReference type="Gene3D" id="3.20.20.70">
    <property type="entry name" value="Aldolase class I"/>
    <property type="match status" value="1"/>
</dbReference>
<reference evidence="11 12" key="1">
    <citation type="submission" date="2019-02" db="EMBL/GenBank/DDBJ databases">
        <authorList>
            <consortium name="Pathogen Informatics"/>
        </authorList>
    </citation>
    <scope>NUCLEOTIDE SEQUENCE [LARGE SCALE GENOMIC DNA]</scope>
    <source>
        <strain evidence="11 12">3012STDY7089603</strain>
    </source>
</reference>
<comment type="catalytic activity">
    <reaction evidence="9 10">
        <text>D-glyceraldehyde 3-phosphate = dihydroxyacetone phosphate</text>
        <dbReference type="Rhea" id="RHEA:18585"/>
        <dbReference type="ChEBI" id="CHEBI:57642"/>
        <dbReference type="ChEBI" id="CHEBI:59776"/>
        <dbReference type="EC" id="5.3.1.1"/>
    </reaction>
</comment>